<reference evidence="13" key="1">
    <citation type="journal article" date="2021" name="Nat. Commun.">
        <title>Genetic determinants of endophytism in the Arabidopsis root mycobiome.</title>
        <authorList>
            <person name="Mesny F."/>
            <person name="Miyauchi S."/>
            <person name="Thiergart T."/>
            <person name="Pickel B."/>
            <person name="Atanasova L."/>
            <person name="Karlsson M."/>
            <person name="Huettel B."/>
            <person name="Barry K.W."/>
            <person name="Haridas S."/>
            <person name="Chen C."/>
            <person name="Bauer D."/>
            <person name="Andreopoulos W."/>
            <person name="Pangilinan J."/>
            <person name="LaButti K."/>
            <person name="Riley R."/>
            <person name="Lipzen A."/>
            <person name="Clum A."/>
            <person name="Drula E."/>
            <person name="Henrissat B."/>
            <person name="Kohler A."/>
            <person name="Grigoriev I.V."/>
            <person name="Martin F.M."/>
            <person name="Hacquard S."/>
        </authorList>
    </citation>
    <scope>NUCLEOTIDE SEQUENCE</scope>
    <source>
        <strain evidence="13">MPI-CAGE-CH-0230</strain>
    </source>
</reference>
<accession>A0A9P8YBJ9</accession>
<comment type="similarity">
    <text evidence="2">Belongs to the BIG1 family.</text>
</comment>
<evidence type="ECO:0000256" key="7">
    <source>
        <dbReference type="ARBA" id="ARBA00022989"/>
    </source>
</evidence>
<name>A0A9P8YBJ9_9PEZI</name>
<keyword evidence="5 11" id="KW-0732">Signal</keyword>
<evidence type="ECO:0000313" key="14">
    <source>
        <dbReference type="Proteomes" id="UP000756346"/>
    </source>
</evidence>
<organism evidence="13 14">
    <name type="scientific">Microdochium trichocladiopsis</name>
    <dbReference type="NCBI Taxonomy" id="1682393"/>
    <lineage>
        <taxon>Eukaryota</taxon>
        <taxon>Fungi</taxon>
        <taxon>Dikarya</taxon>
        <taxon>Ascomycota</taxon>
        <taxon>Pezizomycotina</taxon>
        <taxon>Sordariomycetes</taxon>
        <taxon>Xylariomycetidae</taxon>
        <taxon>Xylariales</taxon>
        <taxon>Microdochiaceae</taxon>
        <taxon>Microdochium</taxon>
    </lineage>
</organism>
<evidence type="ECO:0000259" key="12">
    <source>
        <dbReference type="Pfam" id="PF20520"/>
    </source>
</evidence>
<dbReference type="EMBL" id="JAGTJQ010000004">
    <property type="protein sequence ID" value="KAH7033314.1"/>
    <property type="molecule type" value="Genomic_DNA"/>
</dbReference>
<dbReference type="Proteomes" id="UP000756346">
    <property type="component" value="Unassembled WGS sequence"/>
</dbReference>
<dbReference type="GeneID" id="70183209"/>
<feature type="domain" description="V-type proton ATPase subunit S1/VOA1 transmembrane" evidence="12">
    <location>
        <begin position="215"/>
        <end position="254"/>
    </location>
</feature>
<keyword evidence="6" id="KW-0256">Endoplasmic reticulum</keyword>
<dbReference type="AlphaFoldDB" id="A0A9P8YBJ9"/>
<dbReference type="GO" id="GO:0006078">
    <property type="term" value="P:(1-&gt;6)-beta-D-glucan biosynthetic process"/>
    <property type="evidence" value="ECO:0007669"/>
    <property type="project" value="TreeGrafter"/>
</dbReference>
<feature type="transmembrane region" description="Helical" evidence="10">
    <location>
        <begin position="221"/>
        <end position="245"/>
    </location>
</feature>
<dbReference type="InterPro" id="IPR046756">
    <property type="entry name" value="VAS1/VOA1_TM"/>
</dbReference>
<dbReference type="GO" id="GO:0005789">
    <property type="term" value="C:endoplasmic reticulum membrane"/>
    <property type="evidence" value="ECO:0007669"/>
    <property type="project" value="UniProtKB-SubCell"/>
</dbReference>
<dbReference type="PANTHER" id="PTHR28285:SF1">
    <property type="entry name" value="PROTEIN BIG1"/>
    <property type="match status" value="1"/>
</dbReference>
<evidence type="ECO:0000256" key="11">
    <source>
        <dbReference type="SAM" id="SignalP"/>
    </source>
</evidence>
<keyword evidence="9" id="KW-0961">Cell wall biogenesis/degradation</keyword>
<evidence type="ECO:0000256" key="6">
    <source>
        <dbReference type="ARBA" id="ARBA00022824"/>
    </source>
</evidence>
<evidence type="ECO:0000256" key="1">
    <source>
        <dbReference type="ARBA" id="ARBA00004115"/>
    </source>
</evidence>
<dbReference type="GO" id="GO:0009272">
    <property type="term" value="P:fungal-type cell wall biogenesis"/>
    <property type="evidence" value="ECO:0007669"/>
    <property type="project" value="TreeGrafter"/>
</dbReference>
<gene>
    <name evidence="13" type="ORF">B0I36DRAFT_321191</name>
</gene>
<evidence type="ECO:0000256" key="2">
    <source>
        <dbReference type="ARBA" id="ARBA00008203"/>
    </source>
</evidence>
<dbReference type="PANTHER" id="PTHR28285">
    <property type="entry name" value="PROTEIN BIG1"/>
    <property type="match status" value="1"/>
</dbReference>
<evidence type="ECO:0000256" key="3">
    <source>
        <dbReference type="ARBA" id="ARBA00022089"/>
    </source>
</evidence>
<comment type="subcellular location">
    <subcellularLocation>
        <location evidence="1">Endoplasmic reticulum membrane</location>
        <topology evidence="1">Single-pass type I membrane protein</topology>
    </subcellularLocation>
</comment>
<keyword evidence="7 10" id="KW-1133">Transmembrane helix</keyword>
<keyword evidence="14" id="KW-1185">Reference proteome</keyword>
<keyword evidence="8 10" id="KW-0472">Membrane</keyword>
<protein>
    <recommendedName>
        <fullName evidence="3">Protein BIG1</fullName>
    </recommendedName>
</protein>
<feature type="signal peptide" evidence="11">
    <location>
        <begin position="1"/>
        <end position="18"/>
    </location>
</feature>
<dbReference type="Pfam" id="PF20520">
    <property type="entry name" value="Ac45-VOA1_TM"/>
    <property type="match status" value="1"/>
</dbReference>
<proteinExistence type="inferred from homology"/>
<sequence>MRFSVTAALAACCASAQAFSDSTPFILFSTAKFTAPDSTRQLQSSDEVVFSAKNILSSCPTDRYLLVTQPNLNAGHLRNAEAVPKLYSSLQKSKSSFSIAEVAGTVDVKQLYDYINKACDGKPVLVDEVHLTALSSINSATLGENDKNFGMVIDQYDMAGDYTVLYTAGSRTEEPQGYTPEFTDSMRTELKRQVQHPARKLNSTFENLPLFEKYQFFTPGIFMAFFVILILGSILFVGVSAVASLKVPYGAFDKDMGPSAQKKQ</sequence>
<evidence type="ECO:0000313" key="13">
    <source>
        <dbReference type="EMBL" id="KAH7033314.1"/>
    </source>
</evidence>
<dbReference type="OrthoDB" id="9985059at2759"/>
<evidence type="ECO:0000256" key="5">
    <source>
        <dbReference type="ARBA" id="ARBA00022729"/>
    </source>
</evidence>
<evidence type="ECO:0000256" key="9">
    <source>
        <dbReference type="ARBA" id="ARBA00023316"/>
    </source>
</evidence>
<keyword evidence="4 10" id="KW-0812">Transmembrane</keyword>
<dbReference type="RefSeq" id="XP_046014146.1">
    <property type="nucleotide sequence ID" value="XM_046153663.1"/>
</dbReference>
<evidence type="ECO:0000256" key="10">
    <source>
        <dbReference type="SAM" id="Phobius"/>
    </source>
</evidence>
<dbReference type="InterPro" id="IPR037654">
    <property type="entry name" value="Big1"/>
</dbReference>
<evidence type="ECO:0000256" key="8">
    <source>
        <dbReference type="ARBA" id="ARBA00023136"/>
    </source>
</evidence>
<evidence type="ECO:0000256" key="4">
    <source>
        <dbReference type="ARBA" id="ARBA00022692"/>
    </source>
</evidence>
<comment type="caution">
    <text evidence="13">The sequence shown here is derived from an EMBL/GenBank/DDBJ whole genome shotgun (WGS) entry which is preliminary data.</text>
</comment>
<feature type="chain" id="PRO_5040256827" description="Protein BIG1" evidence="11">
    <location>
        <begin position="19"/>
        <end position="264"/>
    </location>
</feature>
<dbReference type="GO" id="GO:0071555">
    <property type="term" value="P:cell wall organization"/>
    <property type="evidence" value="ECO:0007669"/>
    <property type="project" value="UniProtKB-KW"/>
</dbReference>